<keyword evidence="3" id="KW-1003">Cell membrane</keyword>
<keyword evidence="9" id="KW-1185">Reference proteome</keyword>
<evidence type="ECO:0000256" key="3">
    <source>
        <dbReference type="ARBA" id="ARBA00022475"/>
    </source>
</evidence>
<evidence type="ECO:0000313" key="8">
    <source>
        <dbReference type="EMBL" id="ALX50612.1"/>
    </source>
</evidence>
<dbReference type="GO" id="GO:0031460">
    <property type="term" value="P:glycine betaine transport"/>
    <property type="evidence" value="ECO:0007669"/>
    <property type="project" value="TreeGrafter"/>
</dbReference>
<evidence type="ECO:0000313" key="9">
    <source>
        <dbReference type="Proteomes" id="UP000050331"/>
    </source>
</evidence>
<keyword evidence="2" id="KW-0813">Transport</keyword>
<dbReference type="PANTHER" id="PTHR47737:SF1">
    <property type="entry name" value="GLYCINE BETAINE_PROLINE BETAINE TRANSPORT SYSTEM PERMEASE PROTEIN PROW"/>
    <property type="match status" value="1"/>
</dbReference>
<feature type="domain" description="ABC-type glycine betaine transport system substrate-binding" evidence="7">
    <location>
        <begin position="62"/>
        <end position="310"/>
    </location>
</feature>
<dbReference type="Gene3D" id="3.40.190.100">
    <property type="entry name" value="Glycine betaine-binding periplasmic protein, domain 2"/>
    <property type="match status" value="1"/>
</dbReference>
<evidence type="ECO:0000256" key="1">
    <source>
        <dbReference type="ARBA" id="ARBA00004236"/>
    </source>
</evidence>
<dbReference type="Proteomes" id="UP000050331">
    <property type="component" value="Chromosome"/>
</dbReference>
<evidence type="ECO:0000256" key="6">
    <source>
        <dbReference type="SAM" id="SignalP"/>
    </source>
</evidence>
<evidence type="ECO:0000256" key="5">
    <source>
        <dbReference type="SAM" id="MobiDB-lite"/>
    </source>
</evidence>
<dbReference type="GO" id="GO:0015871">
    <property type="term" value="P:choline transport"/>
    <property type="evidence" value="ECO:0007669"/>
    <property type="project" value="TreeGrafter"/>
</dbReference>
<protein>
    <submittedName>
        <fullName evidence="8">Glycine/betaine ABC transporter substrate-binding protein</fullName>
    </submittedName>
</protein>
<dbReference type="PROSITE" id="PS51257">
    <property type="entry name" value="PROKAR_LIPOPROTEIN"/>
    <property type="match status" value="1"/>
</dbReference>
<reference evidence="8 9" key="1">
    <citation type="submission" date="2016-01" db="EMBL/GenBank/DDBJ databases">
        <title>Complete genome sequence of strain Lentibacillus amyloliquefaciens LAM0015T isolated from saline sediment.</title>
        <authorList>
            <person name="Wang J.-L."/>
            <person name="He M.-X."/>
        </authorList>
    </citation>
    <scope>NUCLEOTIDE SEQUENCE [LARGE SCALE GENOMIC DNA]</scope>
    <source>
        <strain evidence="8 9">LAM0015</strain>
    </source>
</reference>
<proteinExistence type="predicted"/>
<dbReference type="Pfam" id="PF04069">
    <property type="entry name" value="OpuAC"/>
    <property type="match status" value="1"/>
</dbReference>
<dbReference type="CDD" id="cd13639">
    <property type="entry name" value="PBP2_OpuAC_like"/>
    <property type="match status" value="1"/>
</dbReference>
<keyword evidence="4" id="KW-0472">Membrane</keyword>
<dbReference type="Gene3D" id="3.10.105.10">
    <property type="entry name" value="Dipeptide-binding Protein, Domain 3"/>
    <property type="match status" value="2"/>
</dbReference>
<dbReference type="InterPro" id="IPR007210">
    <property type="entry name" value="ABC_Gly_betaine_transp_sub-bd"/>
</dbReference>
<dbReference type="PANTHER" id="PTHR47737">
    <property type="entry name" value="GLYCINE BETAINE/PROLINE BETAINE TRANSPORT SYSTEM PERMEASE PROTEIN PROW"/>
    <property type="match status" value="1"/>
</dbReference>
<gene>
    <name evidence="8" type="ORF">AOX59_10715</name>
</gene>
<name>A0A0U4FSB3_9BACI</name>
<evidence type="ECO:0000256" key="4">
    <source>
        <dbReference type="ARBA" id="ARBA00023136"/>
    </source>
</evidence>
<dbReference type="AlphaFoldDB" id="A0A0U4FSB3"/>
<dbReference type="STRING" id="1472767.AOX59_10715"/>
<organism evidence="8 9">
    <name type="scientific">Lentibacillus amyloliquefaciens</name>
    <dbReference type="NCBI Taxonomy" id="1472767"/>
    <lineage>
        <taxon>Bacteria</taxon>
        <taxon>Bacillati</taxon>
        <taxon>Bacillota</taxon>
        <taxon>Bacilli</taxon>
        <taxon>Bacillales</taxon>
        <taxon>Bacillaceae</taxon>
        <taxon>Lentibacillus</taxon>
    </lineage>
</organism>
<comment type="subcellular location">
    <subcellularLocation>
        <location evidence="1">Cell membrane</location>
    </subcellularLocation>
</comment>
<dbReference type="SUPFAM" id="SSF53850">
    <property type="entry name" value="Periplasmic binding protein-like II"/>
    <property type="match status" value="1"/>
</dbReference>
<feature type="chain" id="PRO_5038965956" evidence="6">
    <location>
        <begin position="18"/>
        <end position="324"/>
    </location>
</feature>
<dbReference type="GO" id="GO:0005275">
    <property type="term" value="F:amine transmembrane transporter activity"/>
    <property type="evidence" value="ECO:0007669"/>
    <property type="project" value="TreeGrafter"/>
</dbReference>
<dbReference type="KEGG" id="lao:AOX59_10715"/>
<feature type="region of interest" description="Disordered" evidence="5">
    <location>
        <begin position="24"/>
        <end position="55"/>
    </location>
</feature>
<dbReference type="EMBL" id="CP013862">
    <property type="protein sequence ID" value="ALX50612.1"/>
    <property type="molecule type" value="Genomic_DNA"/>
</dbReference>
<evidence type="ECO:0000259" key="7">
    <source>
        <dbReference type="Pfam" id="PF04069"/>
    </source>
</evidence>
<sequence length="324" mass="35225">MRFLGIAAIMLLLVVLAACGGSGSNESSESNGDNGGSNKETSNEEGSNESSNGDTVSEIGQKELTIPYVAWSSAVASNHVMEVVLEEAGYDVTLKQVNSGAMYTSVSDGSADATVCVWLPHTDASYWEEYKEDLEHLGPNLEGAPLGLVVPEYMDVNSIEDLKNNTNSVGDNTDYTITGIEPGAGQMKLTEEEVMPEYGLDDWTLQASSSATMATSLGDAIENEEPIVVTLWSPHWTFSEYDLKYLEDPKNIYGDPDNINTIVRKGLKEDAPKAQKILDQFKWSKDQIGEVMVKINEGMDPAKAAEEWVSNNQDAVSEWTKGTE</sequence>
<dbReference type="GO" id="GO:0015226">
    <property type="term" value="F:carnitine transmembrane transporter activity"/>
    <property type="evidence" value="ECO:0007669"/>
    <property type="project" value="TreeGrafter"/>
</dbReference>
<keyword evidence="6" id="KW-0732">Signal</keyword>
<feature type="signal peptide" evidence="6">
    <location>
        <begin position="1"/>
        <end position="17"/>
    </location>
</feature>
<dbReference type="GO" id="GO:0043190">
    <property type="term" value="C:ATP-binding cassette (ABC) transporter complex"/>
    <property type="evidence" value="ECO:0007669"/>
    <property type="project" value="InterPro"/>
</dbReference>
<accession>A0A0U4FSB3</accession>
<feature type="compositionally biased region" description="Low complexity" evidence="5">
    <location>
        <begin position="24"/>
        <end position="53"/>
    </location>
</feature>
<evidence type="ECO:0000256" key="2">
    <source>
        <dbReference type="ARBA" id="ARBA00022448"/>
    </source>
</evidence>